<dbReference type="EC" id="1.11.1.24" evidence="2"/>
<dbReference type="InterPro" id="IPR050924">
    <property type="entry name" value="Peroxiredoxin_BCP/PrxQ"/>
</dbReference>
<protein>
    <recommendedName>
        <fullName evidence="2">thioredoxin-dependent peroxiredoxin</fullName>
        <ecNumber evidence="2">1.11.1.24</ecNumber>
    </recommendedName>
    <alternativeName>
        <fullName evidence="10">Bacterioferritin comigratory protein</fullName>
    </alternativeName>
    <alternativeName>
        <fullName evidence="8">Thioredoxin peroxidase</fullName>
    </alternativeName>
</protein>
<evidence type="ECO:0000256" key="11">
    <source>
        <dbReference type="ARBA" id="ARBA00049091"/>
    </source>
</evidence>
<dbReference type="Pfam" id="PF00578">
    <property type="entry name" value="AhpC-TSA"/>
    <property type="match status" value="1"/>
</dbReference>
<proteinExistence type="inferred from homology"/>
<dbReference type="PANTHER" id="PTHR42801:SF7">
    <property type="entry name" value="SLL1159 PROTEIN"/>
    <property type="match status" value="1"/>
</dbReference>
<feature type="domain" description="Thioredoxin" evidence="12">
    <location>
        <begin position="43"/>
        <end position="216"/>
    </location>
</feature>
<evidence type="ECO:0000313" key="13">
    <source>
        <dbReference type="EMBL" id="MCT7965878.1"/>
    </source>
</evidence>
<evidence type="ECO:0000256" key="1">
    <source>
        <dbReference type="ARBA" id="ARBA00003330"/>
    </source>
</evidence>
<evidence type="ECO:0000256" key="5">
    <source>
        <dbReference type="ARBA" id="ARBA00023002"/>
    </source>
</evidence>
<keyword evidence="5" id="KW-0560">Oxidoreductase</keyword>
<organism evidence="13 14">
    <name type="scientific">Laspinema palackyanum D2a</name>
    <dbReference type="NCBI Taxonomy" id="2953684"/>
    <lineage>
        <taxon>Bacteria</taxon>
        <taxon>Bacillati</taxon>
        <taxon>Cyanobacteriota</taxon>
        <taxon>Cyanophyceae</taxon>
        <taxon>Oscillatoriophycideae</taxon>
        <taxon>Oscillatoriales</taxon>
        <taxon>Laspinemataceae</taxon>
        <taxon>Laspinema</taxon>
        <taxon>Laspinema palackyanum</taxon>
    </lineage>
</organism>
<dbReference type="InterPro" id="IPR000866">
    <property type="entry name" value="AhpC/TSA"/>
</dbReference>
<dbReference type="SUPFAM" id="SSF52833">
    <property type="entry name" value="Thioredoxin-like"/>
    <property type="match status" value="1"/>
</dbReference>
<sequence length="231" mass="25285">MSLSQDLANLNIELQSMLPEEAKMVFKEAGMDLLNSGIMEHTLKEGDAIPKFALPNAIGQVVDIQDLLKSGPVVISFYRGGWCPYCSLELQALQKALPEIQANGATLVAISPETPDNSLSTREKNNLGFEVLSDQGNKLARDFGLVFTVPEKVRPIYQSLGIDLPAANGAETFELPIPATYIVNSDGAIAYSFVSPDYTQRQDPAELITILKNLDTTSKQSRRFNTYRTSA</sequence>
<comment type="function">
    <text evidence="1">Thiol-specific peroxidase that catalyzes the reduction of hydrogen peroxide and organic hydroperoxides to water and alcohols, respectively. Plays a role in cell protection against oxidative stress by detoxifying peroxides and as sensor of hydrogen peroxide-mediated signaling events.</text>
</comment>
<evidence type="ECO:0000256" key="7">
    <source>
        <dbReference type="ARBA" id="ARBA00023284"/>
    </source>
</evidence>
<comment type="similarity">
    <text evidence="9">Belongs to the peroxiredoxin family. BCP/PrxQ subfamily.</text>
</comment>
<evidence type="ECO:0000256" key="8">
    <source>
        <dbReference type="ARBA" id="ARBA00032824"/>
    </source>
</evidence>
<dbReference type="InterPro" id="IPR036249">
    <property type="entry name" value="Thioredoxin-like_sf"/>
</dbReference>
<dbReference type="Proteomes" id="UP001525890">
    <property type="component" value="Unassembled WGS sequence"/>
</dbReference>
<dbReference type="InterPro" id="IPR013766">
    <property type="entry name" value="Thioredoxin_domain"/>
</dbReference>
<reference evidence="13 14" key="1">
    <citation type="journal article" date="2022" name="Front. Microbiol.">
        <title>High genomic differentiation and limited gene flow indicate recent cryptic speciation within the genus Laspinema (cyanobacteria).</title>
        <authorList>
            <person name="Stanojkovic A."/>
            <person name="Skoupy S."/>
            <person name="Skaloud P."/>
            <person name="Dvorak P."/>
        </authorList>
    </citation>
    <scope>NUCLEOTIDE SEQUENCE [LARGE SCALE GENOMIC DNA]</scope>
    <source>
        <strain evidence="13 14">D2a</strain>
    </source>
</reference>
<gene>
    <name evidence="13" type="ORF">NG799_05975</name>
</gene>
<evidence type="ECO:0000256" key="3">
    <source>
        <dbReference type="ARBA" id="ARBA00022559"/>
    </source>
</evidence>
<dbReference type="PANTHER" id="PTHR42801">
    <property type="entry name" value="THIOREDOXIN-DEPENDENT PEROXIDE REDUCTASE"/>
    <property type="match status" value="1"/>
</dbReference>
<keyword evidence="3" id="KW-0575">Peroxidase</keyword>
<keyword evidence="4" id="KW-0049">Antioxidant</keyword>
<dbReference type="RefSeq" id="WP_368005552.1">
    <property type="nucleotide sequence ID" value="NZ_JAMXFF010000006.1"/>
</dbReference>
<keyword evidence="6" id="KW-1015">Disulfide bond</keyword>
<evidence type="ECO:0000259" key="12">
    <source>
        <dbReference type="PROSITE" id="PS51352"/>
    </source>
</evidence>
<evidence type="ECO:0000256" key="4">
    <source>
        <dbReference type="ARBA" id="ARBA00022862"/>
    </source>
</evidence>
<dbReference type="PROSITE" id="PS51352">
    <property type="entry name" value="THIOREDOXIN_2"/>
    <property type="match status" value="1"/>
</dbReference>
<accession>A0ABT2MMD4</accession>
<evidence type="ECO:0000256" key="6">
    <source>
        <dbReference type="ARBA" id="ARBA00023157"/>
    </source>
</evidence>
<name>A0ABT2MMD4_9CYAN</name>
<evidence type="ECO:0000256" key="9">
    <source>
        <dbReference type="ARBA" id="ARBA00038489"/>
    </source>
</evidence>
<keyword evidence="7" id="KW-0676">Redox-active center</keyword>
<dbReference type="EMBL" id="JAMXFF010000006">
    <property type="protein sequence ID" value="MCT7965878.1"/>
    <property type="molecule type" value="Genomic_DNA"/>
</dbReference>
<evidence type="ECO:0000256" key="2">
    <source>
        <dbReference type="ARBA" id="ARBA00013017"/>
    </source>
</evidence>
<evidence type="ECO:0000313" key="14">
    <source>
        <dbReference type="Proteomes" id="UP001525890"/>
    </source>
</evidence>
<comment type="catalytic activity">
    <reaction evidence="11">
        <text>a hydroperoxide + [thioredoxin]-dithiol = an alcohol + [thioredoxin]-disulfide + H2O</text>
        <dbReference type="Rhea" id="RHEA:62620"/>
        <dbReference type="Rhea" id="RHEA-COMP:10698"/>
        <dbReference type="Rhea" id="RHEA-COMP:10700"/>
        <dbReference type="ChEBI" id="CHEBI:15377"/>
        <dbReference type="ChEBI" id="CHEBI:29950"/>
        <dbReference type="ChEBI" id="CHEBI:30879"/>
        <dbReference type="ChEBI" id="CHEBI:35924"/>
        <dbReference type="ChEBI" id="CHEBI:50058"/>
        <dbReference type="EC" id="1.11.1.24"/>
    </reaction>
</comment>
<keyword evidence="14" id="KW-1185">Reference proteome</keyword>
<dbReference type="Gene3D" id="3.40.30.10">
    <property type="entry name" value="Glutaredoxin"/>
    <property type="match status" value="1"/>
</dbReference>
<evidence type="ECO:0000256" key="10">
    <source>
        <dbReference type="ARBA" id="ARBA00041373"/>
    </source>
</evidence>
<comment type="caution">
    <text evidence="13">The sequence shown here is derived from an EMBL/GenBank/DDBJ whole genome shotgun (WGS) entry which is preliminary data.</text>
</comment>
<dbReference type="CDD" id="cd02970">
    <property type="entry name" value="PRX_like2"/>
    <property type="match status" value="1"/>
</dbReference>